<comment type="caution">
    <text evidence="13">The sequence shown here is derived from an EMBL/GenBank/DDBJ whole genome shotgun (WGS) entry which is preliminary data.</text>
</comment>
<evidence type="ECO:0000256" key="5">
    <source>
        <dbReference type="ARBA" id="ARBA00022490"/>
    </source>
</evidence>
<keyword evidence="7 11" id="KW-0238">DNA-binding</keyword>
<comment type="subcellular location">
    <subcellularLocation>
        <location evidence="2">Cytoplasm</location>
    </subcellularLocation>
    <subcellularLocation>
        <location evidence="1">Nucleus</location>
    </subcellularLocation>
</comment>
<organism evidence="13 14">
    <name type="scientific">Orchesella dallaii</name>
    <dbReference type="NCBI Taxonomy" id="48710"/>
    <lineage>
        <taxon>Eukaryota</taxon>
        <taxon>Metazoa</taxon>
        <taxon>Ecdysozoa</taxon>
        <taxon>Arthropoda</taxon>
        <taxon>Hexapoda</taxon>
        <taxon>Collembola</taxon>
        <taxon>Entomobryomorpha</taxon>
        <taxon>Entomobryoidea</taxon>
        <taxon>Orchesellidae</taxon>
        <taxon>Orchesellinae</taxon>
        <taxon>Orchesella</taxon>
    </lineage>
</organism>
<accession>A0ABP1Q8F9</accession>
<dbReference type="Pfam" id="PF13017">
    <property type="entry name" value="Maelstrom"/>
    <property type="match status" value="1"/>
</dbReference>
<evidence type="ECO:0000313" key="13">
    <source>
        <dbReference type="EMBL" id="CAL8093487.1"/>
    </source>
</evidence>
<dbReference type="Gene3D" id="1.10.30.10">
    <property type="entry name" value="High mobility group box domain"/>
    <property type="match status" value="1"/>
</dbReference>
<evidence type="ECO:0000256" key="8">
    <source>
        <dbReference type="ARBA" id="ARBA00023158"/>
    </source>
</evidence>
<dbReference type="SMART" id="SM00398">
    <property type="entry name" value="HMG"/>
    <property type="match status" value="1"/>
</dbReference>
<dbReference type="InterPro" id="IPR024970">
    <property type="entry name" value="Maelstrom"/>
</dbReference>
<evidence type="ECO:0000313" key="14">
    <source>
        <dbReference type="Proteomes" id="UP001642540"/>
    </source>
</evidence>
<evidence type="ECO:0000256" key="7">
    <source>
        <dbReference type="ARBA" id="ARBA00023125"/>
    </source>
</evidence>
<evidence type="ECO:0000256" key="11">
    <source>
        <dbReference type="PROSITE-ProRule" id="PRU00267"/>
    </source>
</evidence>
<evidence type="ECO:0000256" key="4">
    <source>
        <dbReference type="ARBA" id="ARBA00022473"/>
    </source>
</evidence>
<evidence type="ECO:0000256" key="3">
    <source>
        <dbReference type="ARBA" id="ARBA00007057"/>
    </source>
</evidence>
<evidence type="ECO:0000259" key="12">
    <source>
        <dbReference type="PROSITE" id="PS50118"/>
    </source>
</evidence>
<proteinExistence type="inferred from homology"/>
<keyword evidence="10" id="KW-0469">Meiosis</keyword>
<dbReference type="SUPFAM" id="SSF47095">
    <property type="entry name" value="HMG-box"/>
    <property type="match status" value="1"/>
</dbReference>
<comment type="similarity">
    <text evidence="3">Belongs to the maelstrom family.</text>
</comment>
<feature type="domain" description="HMG box" evidence="12">
    <location>
        <begin position="42"/>
        <end position="98"/>
    </location>
</feature>
<evidence type="ECO:0000256" key="6">
    <source>
        <dbReference type="ARBA" id="ARBA00022782"/>
    </source>
</evidence>
<gene>
    <name evidence="13" type="ORF">ODALV1_LOCUS8512</name>
</gene>
<sequence>MHSWERFKRSIRDSEEKLEVKVYRMDQYPHHAARPAPRRRTGKDKKNAFFMFMEARKSEMQKSGRKFTRGFAEVADLVSSDWEKLTPAEKAVYEEKARIYNGTALSEKEQDSNQKLMRVLPNEEPEEYYVRIEMATWKAKLEENRKLNRAIVWGMFETEDWPKQHIVVCNVTLHFDPDVRIAPQEFIPAEIGLTAFSLTDGIVGNFARLIDPGDDIPIAYGGDAFCNVEKMGLPSLGSCAELQRYDILLTQMERFLAEYAGNSNDGFYVFALNSELEMVTRSLNWICEVAGRSIRYKVLSLSLWAHLASTNADHSKDFRQPSYEDNLDHISSRRWFHHLESRKMHGFVALTRELQQRFFRHYKPALTRSFYYPDDHPLLKNGVFLEASIDSILQRTLNYAYHEQLSCMYHMKKYQKTDCCALHVSNRYVFYILEILTISNYVKNIRCGFHYPAAEKSDIFEERDRRLAMLRRWGVTAMELQLKWETPEQLIARENEEYKRFKDGLLRRNPREVKESAANVPRRNFRQNAGRNGAQLGGQRAYYDAGIGNLPGTFREMALDKK</sequence>
<keyword evidence="9 11" id="KW-0539">Nucleus</keyword>
<dbReference type="PANTHER" id="PTHR21358">
    <property type="entry name" value="PROTEIN MAELSTROM HOMOLOG"/>
    <property type="match status" value="1"/>
</dbReference>
<keyword evidence="14" id="KW-1185">Reference proteome</keyword>
<keyword evidence="5" id="KW-0963">Cytoplasm</keyword>
<keyword evidence="6" id="KW-0221">Differentiation</keyword>
<evidence type="ECO:0000256" key="10">
    <source>
        <dbReference type="ARBA" id="ARBA00023254"/>
    </source>
</evidence>
<dbReference type="InterPro" id="IPR009071">
    <property type="entry name" value="HMG_box_dom"/>
</dbReference>
<name>A0ABP1Q8F9_9HEXA</name>
<feature type="DNA-binding region" description="HMG box" evidence="11">
    <location>
        <begin position="42"/>
        <end position="98"/>
    </location>
</feature>
<dbReference type="EMBL" id="CAXLJM020000026">
    <property type="protein sequence ID" value="CAL8093487.1"/>
    <property type="molecule type" value="Genomic_DNA"/>
</dbReference>
<dbReference type="InterPro" id="IPR036910">
    <property type="entry name" value="HMG_box_dom_sf"/>
</dbReference>
<dbReference type="PROSITE" id="PS50118">
    <property type="entry name" value="HMG_BOX_2"/>
    <property type="match status" value="1"/>
</dbReference>
<keyword evidence="8" id="KW-0943">RNA-mediated gene silencing</keyword>
<reference evidence="13 14" key="1">
    <citation type="submission" date="2024-08" db="EMBL/GenBank/DDBJ databases">
        <authorList>
            <person name="Cucini C."/>
            <person name="Frati F."/>
        </authorList>
    </citation>
    <scope>NUCLEOTIDE SEQUENCE [LARGE SCALE GENOMIC DNA]</scope>
</reference>
<evidence type="ECO:0000256" key="2">
    <source>
        <dbReference type="ARBA" id="ARBA00004496"/>
    </source>
</evidence>
<dbReference type="PANTHER" id="PTHR21358:SF4">
    <property type="entry name" value="PROTEIN MAELSTROM HOMOLOG"/>
    <property type="match status" value="1"/>
</dbReference>
<dbReference type="InterPro" id="IPR039259">
    <property type="entry name" value="Protein_maelstrom"/>
</dbReference>
<dbReference type="Pfam" id="PF09011">
    <property type="entry name" value="HMG_box_2"/>
    <property type="match status" value="1"/>
</dbReference>
<evidence type="ECO:0000256" key="1">
    <source>
        <dbReference type="ARBA" id="ARBA00004123"/>
    </source>
</evidence>
<dbReference type="Proteomes" id="UP001642540">
    <property type="component" value="Unassembled WGS sequence"/>
</dbReference>
<keyword evidence="4" id="KW-0217">Developmental protein</keyword>
<protein>
    <recommendedName>
        <fullName evidence="12">HMG box domain-containing protein</fullName>
    </recommendedName>
</protein>
<evidence type="ECO:0000256" key="9">
    <source>
        <dbReference type="ARBA" id="ARBA00023242"/>
    </source>
</evidence>